<name>A0A1N7RFS9_9BACT</name>
<sequence>MKSEEKYKISFEDLSRKGKEILAQQPETSYAEALAQVQLLKATSQVTQSSKKGKINS</sequence>
<organism evidence="1 2">
    <name type="scientific">Filimonas lacunae</name>
    <dbReference type="NCBI Taxonomy" id="477680"/>
    <lineage>
        <taxon>Bacteria</taxon>
        <taxon>Pseudomonadati</taxon>
        <taxon>Bacteroidota</taxon>
        <taxon>Chitinophagia</taxon>
        <taxon>Chitinophagales</taxon>
        <taxon>Chitinophagaceae</taxon>
        <taxon>Filimonas</taxon>
    </lineage>
</organism>
<accession>A0A1N7RFS9</accession>
<reference evidence="2" key="1">
    <citation type="submission" date="2017-01" db="EMBL/GenBank/DDBJ databases">
        <authorList>
            <person name="Varghese N."/>
            <person name="Submissions S."/>
        </authorList>
    </citation>
    <scope>NUCLEOTIDE SEQUENCE [LARGE SCALE GENOMIC DNA]</scope>
    <source>
        <strain evidence="2">DSM 21054</strain>
    </source>
</reference>
<dbReference type="EMBL" id="FTOR01000013">
    <property type="protein sequence ID" value="SIT33844.1"/>
    <property type="molecule type" value="Genomic_DNA"/>
</dbReference>
<proteinExistence type="predicted"/>
<dbReference type="AlphaFoldDB" id="A0A1N7RFS9"/>
<keyword evidence="2" id="KW-1185">Reference proteome</keyword>
<dbReference type="Proteomes" id="UP000186917">
    <property type="component" value="Unassembled WGS sequence"/>
</dbReference>
<protein>
    <submittedName>
        <fullName evidence="1">Uncharacterized protein</fullName>
    </submittedName>
</protein>
<evidence type="ECO:0000313" key="2">
    <source>
        <dbReference type="Proteomes" id="UP000186917"/>
    </source>
</evidence>
<gene>
    <name evidence="1" type="ORF">SAMN05421788_113158</name>
</gene>
<evidence type="ECO:0000313" key="1">
    <source>
        <dbReference type="EMBL" id="SIT33844.1"/>
    </source>
</evidence>